<dbReference type="Proteomes" id="UP001139193">
    <property type="component" value="Unassembled WGS sequence"/>
</dbReference>
<dbReference type="Pfam" id="PF13274">
    <property type="entry name" value="SocA_Panacea"/>
    <property type="match status" value="1"/>
</dbReference>
<evidence type="ECO:0000313" key="2">
    <source>
        <dbReference type="EMBL" id="MCI1187861.1"/>
    </source>
</evidence>
<dbReference type="AlphaFoldDB" id="A0A9X1VFA1"/>
<comment type="caution">
    <text evidence="2">The sequence shown here is derived from an EMBL/GenBank/DDBJ whole genome shotgun (WGS) entry which is preliminary data.</text>
</comment>
<feature type="domain" description="Antitoxin SocA-like Panacea" evidence="1">
    <location>
        <begin position="31"/>
        <end position="146"/>
    </location>
</feature>
<evidence type="ECO:0000259" key="1">
    <source>
        <dbReference type="Pfam" id="PF13274"/>
    </source>
</evidence>
<name>A0A9X1VFA1_9BACT</name>
<reference evidence="2" key="1">
    <citation type="submission" date="2022-03" db="EMBL/GenBank/DDBJ databases">
        <title>Bacterial whole genome sequence for Hymenobacter sp. DH14.</title>
        <authorList>
            <person name="Le V."/>
        </authorList>
    </citation>
    <scope>NUCLEOTIDE SEQUENCE</scope>
    <source>
        <strain evidence="2">DH14</strain>
    </source>
</reference>
<organism evidence="2 3">
    <name type="scientific">Hymenobacter cyanobacteriorum</name>
    <dbReference type="NCBI Taxonomy" id="2926463"/>
    <lineage>
        <taxon>Bacteria</taxon>
        <taxon>Pseudomonadati</taxon>
        <taxon>Bacteroidota</taxon>
        <taxon>Cytophagia</taxon>
        <taxon>Cytophagales</taxon>
        <taxon>Hymenobacteraceae</taxon>
        <taxon>Hymenobacter</taxon>
    </lineage>
</organism>
<sequence>MAFSSLSLEKALNTLVYVVERMGQPGYLKAFKTIYFAEQEHLVNYGLSLMGEDHFIKMEKGPVPSMMYDFVKIVDGRQTGYRYPAEFVTKVKASLAYPGRRHAQAKVSADLDYIAESAQQALLASIERYRDTSPDELSKLSHDSAWDKAQNNRPIDPVDIAEAGGATREELEYLRDSLSDNLFAAA</sequence>
<proteinExistence type="predicted"/>
<dbReference type="RefSeq" id="WP_241936134.1">
    <property type="nucleotide sequence ID" value="NZ_JALBGC010000003.1"/>
</dbReference>
<gene>
    <name evidence="2" type="ORF">MON38_10555</name>
</gene>
<evidence type="ECO:0000313" key="3">
    <source>
        <dbReference type="Proteomes" id="UP001139193"/>
    </source>
</evidence>
<accession>A0A9X1VFA1</accession>
<dbReference type="InterPro" id="IPR025272">
    <property type="entry name" value="SocA_Panacea"/>
</dbReference>
<keyword evidence="3" id="KW-1185">Reference proteome</keyword>
<dbReference type="EMBL" id="JALBGC010000003">
    <property type="protein sequence ID" value="MCI1187861.1"/>
    <property type="molecule type" value="Genomic_DNA"/>
</dbReference>
<protein>
    <submittedName>
        <fullName evidence="2">SocA family protein</fullName>
    </submittedName>
</protein>